<gene>
    <name evidence="1" type="ORF">Scaly_1908300</name>
</gene>
<dbReference type="PANTHER" id="PTHR37610">
    <property type="entry name" value="CCHC-TYPE DOMAIN-CONTAINING PROTEIN"/>
    <property type="match status" value="1"/>
</dbReference>
<accession>A0AAW2NG14</accession>
<protein>
    <recommendedName>
        <fullName evidence="2">Retrotransposon Copia-like N-terminal domain-containing protein</fullName>
    </recommendedName>
</protein>
<sequence>MKLGFIDGSLTNPYVNDASFERWIRVDDMVITWILNSISNEIVEGFMYTKSSCNLWLDLEERYGKCSGPQLYQLQCKIAVLSQGCMMVEANYTKLQRLWVQLEVLMHIP</sequence>
<evidence type="ECO:0000313" key="1">
    <source>
        <dbReference type="EMBL" id="KAL0342457.1"/>
    </source>
</evidence>
<evidence type="ECO:0008006" key="2">
    <source>
        <dbReference type="Google" id="ProtNLM"/>
    </source>
</evidence>
<reference evidence="1" key="2">
    <citation type="journal article" date="2024" name="Plant">
        <title>Genomic evolution and insights into agronomic trait innovations of Sesamum species.</title>
        <authorList>
            <person name="Miao H."/>
            <person name="Wang L."/>
            <person name="Qu L."/>
            <person name="Liu H."/>
            <person name="Sun Y."/>
            <person name="Le M."/>
            <person name="Wang Q."/>
            <person name="Wei S."/>
            <person name="Zheng Y."/>
            <person name="Lin W."/>
            <person name="Duan Y."/>
            <person name="Cao H."/>
            <person name="Xiong S."/>
            <person name="Wang X."/>
            <person name="Wei L."/>
            <person name="Li C."/>
            <person name="Ma Q."/>
            <person name="Ju M."/>
            <person name="Zhao R."/>
            <person name="Li G."/>
            <person name="Mu C."/>
            <person name="Tian Q."/>
            <person name="Mei H."/>
            <person name="Zhang T."/>
            <person name="Gao T."/>
            <person name="Zhang H."/>
        </authorList>
    </citation>
    <scope>NUCLEOTIDE SEQUENCE</scope>
    <source>
        <strain evidence="1">KEN8</strain>
    </source>
</reference>
<dbReference type="PANTHER" id="PTHR37610:SF40">
    <property type="entry name" value="OS01G0909600 PROTEIN"/>
    <property type="match status" value="1"/>
</dbReference>
<comment type="caution">
    <text evidence="1">The sequence shown here is derived from an EMBL/GenBank/DDBJ whole genome shotgun (WGS) entry which is preliminary data.</text>
</comment>
<name>A0AAW2NG14_9LAMI</name>
<organism evidence="1">
    <name type="scientific">Sesamum calycinum</name>
    <dbReference type="NCBI Taxonomy" id="2727403"/>
    <lineage>
        <taxon>Eukaryota</taxon>
        <taxon>Viridiplantae</taxon>
        <taxon>Streptophyta</taxon>
        <taxon>Embryophyta</taxon>
        <taxon>Tracheophyta</taxon>
        <taxon>Spermatophyta</taxon>
        <taxon>Magnoliopsida</taxon>
        <taxon>eudicotyledons</taxon>
        <taxon>Gunneridae</taxon>
        <taxon>Pentapetalae</taxon>
        <taxon>asterids</taxon>
        <taxon>lamiids</taxon>
        <taxon>Lamiales</taxon>
        <taxon>Pedaliaceae</taxon>
        <taxon>Sesamum</taxon>
    </lineage>
</organism>
<dbReference type="EMBL" id="JACGWM010000011">
    <property type="protein sequence ID" value="KAL0342457.1"/>
    <property type="molecule type" value="Genomic_DNA"/>
</dbReference>
<reference evidence="1" key="1">
    <citation type="submission" date="2020-06" db="EMBL/GenBank/DDBJ databases">
        <authorList>
            <person name="Li T."/>
            <person name="Hu X."/>
            <person name="Zhang T."/>
            <person name="Song X."/>
            <person name="Zhang H."/>
            <person name="Dai N."/>
            <person name="Sheng W."/>
            <person name="Hou X."/>
            <person name="Wei L."/>
        </authorList>
    </citation>
    <scope>NUCLEOTIDE SEQUENCE</scope>
    <source>
        <strain evidence="1">KEN8</strain>
        <tissue evidence="1">Leaf</tissue>
    </source>
</reference>
<proteinExistence type="predicted"/>
<dbReference type="AlphaFoldDB" id="A0AAW2NG14"/>